<dbReference type="RefSeq" id="WP_279242389.1">
    <property type="nucleotide sequence ID" value="NZ_CP036501.1"/>
</dbReference>
<keyword evidence="3" id="KW-1185">Reference proteome</keyword>
<keyword evidence="1" id="KW-1133">Transmembrane helix</keyword>
<gene>
    <name evidence="2" type="ORF">E0F26_02070</name>
</gene>
<organism evidence="2 3">
    <name type="scientific">Candidatus Paraluminiphilus aquimaris</name>
    <dbReference type="NCBI Taxonomy" id="2518994"/>
    <lineage>
        <taxon>Bacteria</taxon>
        <taxon>Pseudomonadati</taxon>
        <taxon>Pseudomonadota</taxon>
        <taxon>Gammaproteobacteria</taxon>
        <taxon>Cellvibrionales</taxon>
        <taxon>Halieaceae</taxon>
        <taxon>Candidatus Paraluminiphilus</taxon>
    </lineage>
</organism>
<keyword evidence="1" id="KW-0472">Membrane</keyword>
<feature type="transmembrane region" description="Helical" evidence="1">
    <location>
        <begin position="28"/>
        <end position="46"/>
    </location>
</feature>
<evidence type="ECO:0000313" key="2">
    <source>
        <dbReference type="EMBL" id="UZP73591.1"/>
    </source>
</evidence>
<dbReference type="InterPro" id="IPR021306">
    <property type="entry name" value="DUF2878"/>
</dbReference>
<feature type="transmembrane region" description="Helical" evidence="1">
    <location>
        <begin position="139"/>
        <end position="156"/>
    </location>
</feature>
<dbReference type="PROSITE" id="PS51257">
    <property type="entry name" value="PROKAR_LIPOPROTEIN"/>
    <property type="match status" value="1"/>
</dbReference>
<sequence>MTIVEKSWFNAIWFQITWFSCVLGRDDWLLLTLALMAFHYWAVSDLRLELRRVLPCLVLGLGVDFLLTLLGVFNFGDQLFPLWMVCLWCVFPTALPRAMAFLAKSGWRPVVLGAIAPLNYLAGQKFGAVTLPLGEVNTMILLVPLWMIMLPVMVRFSQYQSQPQ</sequence>
<protein>
    <submittedName>
        <fullName evidence="2">DUF2878 domain-containing protein</fullName>
    </submittedName>
</protein>
<dbReference type="Pfam" id="PF11086">
    <property type="entry name" value="DUF2878"/>
    <property type="match status" value="1"/>
</dbReference>
<dbReference type="Proteomes" id="UP001317963">
    <property type="component" value="Chromosome"/>
</dbReference>
<name>A0ABY6Q5Q8_9GAMM</name>
<dbReference type="EMBL" id="CP036501">
    <property type="protein sequence ID" value="UZP73591.1"/>
    <property type="molecule type" value="Genomic_DNA"/>
</dbReference>
<feature type="transmembrane region" description="Helical" evidence="1">
    <location>
        <begin position="53"/>
        <end position="73"/>
    </location>
</feature>
<keyword evidence="1" id="KW-0812">Transmembrane</keyword>
<accession>A0ABY6Q5Q8</accession>
<reference evidence="2 3" key="1">
    <citation type="submission" date="2019-02" db="EMBL/GenBank/DDBJ databases">
        <title>Halieaceae_genomes.</title>
        <authorList>
            <person name="Li S.-H."/>
        </authorList>
    </citation>
    <scope>NUCLEOTIDE SEQUENCE [LARGE SCALE GENOMIC DNA]</scope>
    <source>
        <strain evidence="2 3">JH123</strain>
    </source>
</reference>
<feature type="transmembrane region" description="Helical" evidence="1">
    <location>
        <begin position="79"/>
        <end position="98"/>
    </location>
</feature>
<proteinExistence type="predicted"/>
<evidence type="ECO:0000256" key="1">
    <source>
        <dbReference type="SAM" id="Phobius"/>
    </source>
</evidence>
<evidence type="ECO:0000313" key="3">
    <source>
        <dbReference type="Proteomes" id="UP001317963"/>
    </source>
</evidence>